<accession>A0A2S0CS93</accession>
<sequence length="34" mass="3994">MIFNNPNGGNPYEHNNEQLLDRETVNNYTLEIMV</sequence>
<organism evidence="1 2">
    <name type="scientific">Bacillus phage BCP12</name>
    <dbReference type="NCBI Taxonomy" id="1913122"/>
    <lineage>
        <taxon>Viruses</taxon>
        <taxon>Duplodnaviria</taxon>
        <taxon>Heunggongvirae</taxon>
        <taxon>Uroviricota</taxon>
        <taxon>Caudoviricetes</taxon>
        <taxon>Herelleviridae</taxon>
        <taxon>Bastillevirinae</taxon>
        <taxon>Tsarbombavirus</taxon>
        <taxon>Tsarbombavirus BCP78</taxon>
    </lineage>
</organism>
<reference evidence="1 2" key="1">
    <citation type="submission" date="2016-10" db="EMBL/GenBank/DDBJ databases">
        <title>Complete Genome Sequence of Bacillus Phage BCP12.</title>
        <authorList>
            <person name="Ghosh K."/>
            <person name="Kim K.-P."/>
        </authorList>
    </citation>
    <scope>NUCLEOTIDE SEQUENCE [LARGE SCALE GENOMIC DNA]</scope>
</reference>
<dbReference type="Proteomes" id="UP000246806">
    <property type="component" value="Genome"/>
</dbReference>
<proteinExistence type="predicted"/>
<gene>
    <name evidence="1" type="ORF">BCP12_194</name>
</gene>
<evidence type="ECO:0000313" key="2">
    <source>
        <dbReference type="Proteomes" id="UP000246806"/>
    </source>
</evidence>
<name>A0A2S0CS93_9CAUD</name>
<protein>
    <submittedName>
        <fullName evidence="1">Uncharacterized protein</fullName>
    </submittedName>
</protein>
<dbReference type="EMBL" id="KX987999">
    <property type="protein sequence ID" value="AQN32594.1"/>
    <property type="molecule type" value="Genomic_DNA"/>
</dbReference>
<evidence type="ECO:0000313" key="1">
    <source>
        <dbReference type="EMBL" id="AQN32594.1"/>
    </source>
</evidence>